<dbReference type="EMBL" id="JASPKY010001015">
    <property type="protein sequence ID" value="KAK9679511.1"/>
    <property type="molecule type" value="Genomic_DNA"/>
</dbReference>
<evidence type="ECO:0000313" key="1">
    <source>
        <dbReference type="EMBL" id="KAK9679511.1"/>
    </source>
</evidence>
<dbReference type="Proteomes" id="UP001458880">
    <property type="component" value="Unassembled WGS sequence"/>
</dbReference>
<dbReference type="AlphaFoldDB" id="A0AAW1HSY5"/>
<keyword evidence="2" id="KW-1185">Reference proteome</keyword>
<proteinExistence type="predicted"/>
<reference evidence="1 2" key="1">
    <citation type="journal article" date="2024" name="BMC Genomics">
        <title>De novo assembly and annotation of Popillia japonica's genome with initial clues to its potential as an invasive pest.</title>
        <authorList>
            <person name="Cucini C."/>
            <person name="Boschi S."/>
            <person name="Funari R."/>
            <person name="Cardaioli E."/>
            <person name="Iannotti N."/>
            <person name="Marturano G."/>
            <person name="Paoli F."/>
            <person name="Bruttini M."/>
            <person name="Carapelli A."/>
            <person name="Frati F."/>
            <person name="Nardi F."/>
        </authorList>
    </citation>
    <scope>NUCLEOTIDE SEQUENCE [LARGE SCALE GENOMIC DNA]</scope>
    <source>
        <strain evidence="1">DMR45628</strain>
    </source>
</reference>
<gene>
    <name evidence="1" type="ORF">QE152_g40012</name>
</gene>
<organism evidence="1 2">
    <name type="scientific">Popillia japonica</name>
    <name type="common">Japanese beetle</name>
    <dbReference type="NCBI Taxonomy" id="7064"/>
    <lineage>
        <taxon>Eukaryota</taxon>
        <taxon>Metazoa</taxon>
        <taxon>Ecdysozoa</taxon>
        <taxon>Arthropoda</taxon>
        <taxon>Hexapoda</taxon>
        <taxon>Insecta</taxon>
        <taxon>Pterygota</taxon>
        <taxon>Neoptera</taxon>
        <taxon>Endopterygota</taxon>
        <taxon>Coleoptera</taxon>
        <taxon>Polyphaga</taxon>
        <taxon>Scarabaeiformia</taxon>
        <taxon>Scarabaeidae</taxon>
        <taxon>Rutelinae</taxon>
        <taxon>Popillia</taxon>
    </lineage>
</organism>
<comment type="caution">
    <text evidence="1">The sequence shown here is derived from an EMBL/GenBank/DDBJ whole genome shotgun (WGS) entry which is preliminary data.</text>
</comment>
<evidence type="ECO:0000313" key="2">
    <source>
        <dbReference type="Proteomes" id="UP001458880"/>
    </source>
</evidence>
<protein>
    <submittedName>
        <fullName evidence="1">Uncharacterized protein</fullName>
    </submittedName>
</protein>
<accession>A0AAW1HSY5</accession>
<name>A0AAW1HSY5_POPJA</name>
<sequence length="118" mass="13632">MGKAKERRGTSMDTKRMDIEKLKPQVMAIGHIYKMITIVCPQAEKIVHPEMRPFMTYTLAIEKLHQNRKSTPAIERKIAELSEQIDADDWEDIFNDVVPNELKMAFFKGGYNYTAGLK</sequence>